<protein>
    <submittedName>
        <fullName evidence="1">Uncharacterized protein</fullName>
    </submittedName>
</protein>
<proteinExistence type="predicted"/>
<comment type="caution">
    <text evidence="1">The sequence shown here is derived from an EMBL/GenBank/DDBJ whole genome shotgun (WGS) entry which is preliminary data.</text>
</comment>
<keyword evidence="2" id="KW-1185">Reference proteome</keyword>
<dbReference type="EMBL" id="JAQGDS010000004">
    <property type="protein sequence ID" value="KAJ6261251.1"/>
    <property type="molecule type" value="Genomic_DNA"/>
</dbReference>
<gene>
    <name evidence="1" type="ORF">Dda_3919</name>
</gene>
<name>A0AAD6NIY4_DREDA</name>
<sequence>MHFSLACPLFFYISSHTYQHVPEGRQQLFRNAHTGYSGLFAKNALKRIVNMPKRSPAAKVHSTLITGEPSLKLDMDERVIATFQKVLDEGRGHPIKRDKADEKVRGQIPLPGDLVLVRRKRIEMGKKWEPLWTEPKIFMGYTKSGDRNKFAAMHGFVSDKLRGYYNCMDVIRDDINNATSYGPSPAYPNETPQALFLA</sequence>
<dbReference type="Proteomes" id="UP001221413">
    <property type="component" value="Unassembled WGS sequence"/>
</dbReference>
<accession>A0AAD6NIY4</accession>
<evidence type="ECO:0000313" key="1">
    <source>
        <dbReference type="EMBL" id="KAJ6261251.1"/>
    </source>
</evidence>
<dbReference type="AlphaFoldDB" id="A0AAD6NIY4"/>
<organism evidence="1 2">
    <name type="scientific">Drechslerella dactyloides</name>
    <name type="common">Nematode-trapping fungus</name>
    <name type="synonym">Arthrobotrys dactyloides</name>
    <dbReference type="NCBI Taxonomy" id="74499"/>
    <lineage>
        <taxon>Eukaryota</taxon>
        <taxon>Fungi</taxon>
        <taxon>Dikarya</taxon>
        <taxon>Ascomycota</taxon>
        <taxon>Pezizomycotina</taxon>
        <taxon>Orbiliomycetes</taxon>
        <taxon>Orbiliales</taxon>
        <taxon>Orbiliaceae</taxon>
        <taxon>Drechslerella</taxon>
    </lineage>
</organism>
<evidence type="ECO:0000313" key="2">
    <source>
        <dbReference type="Proteomes" id="UP001221413"/>
    </source>
</evidence>
<reference evidence="1" key="1">
    <citation type="submission" date="2023-01" db="EMBL/GenBank/DDBJ databases">
        <title>The chitinases involved in constricting ring structure development in the nematode-trapping fungus Drechslerella dactyloides.</title>
        <authorList>
            <person name="Wang R."/>
            <person name="Zhang L."/>
            <person name="Tang P."/>
            <person name="Li S."/>
            <person name="Liang L."/>
        </authorList>
    </citation>
    <scope>NUCLEOTIDE SEQUENCE</scope>
    <source>
        <strain evidence="1">YMF1.00031</strain>
    </source>
</reference>